<dbReference type="InterPro" id="IPR036271">
    <property type="entry name" value="Tet_transcr_reg_TetR-rel_C_sf"/>
</dbReference>
<name>A0ABW4SNF2_9ACTN</name>
<reference evidence="7" key="1">
    <citation type="journal article" date="2019" name="Int. J. Syst. Evol. Microbiol.">
        <title>The Global Catalogue of Microorganisms (GCM) 10K type strain sequencing project: providing services to taxonomists for standard genome sequencing and annotation.</title>
        <authorList>
            <consortium name="The Broad Institute Genomics Platform"/>
            <consortium name="The Broad Institute Genome Sequencing Center for Infectious Disease"/>
            <person name="Wu L."/>
            <person name="Ma J."/>
        </authorList>
    </citation>
    <scope>NUCLEOTIDE SEQUENCE [LARGE SCALE GENOMIC DNA]</scope>
    <source>
        <strain evidence="7">ICMP 6774ER</strain>
    </source>
</reference>
<protein>
    <submittedName>
        <fullName evidence="6">TetR/AcrR family transcriptional regulator</fullName>
    </submittedName>
</protein>
<dbReference type="PANTHER" id="PTHR30055:SF151">
    <property type="entry name" value="TRANSCRIPTIONAL REGULATORY PROTEIN"/>
    <property type="match status" value="1"/>
</dbReference>
<evidence type="ECO:0000259" key="5">
    <source>
        <dbReference type="PROSITE" id="PS50977"/>
    </source>
</evidence>
<evidence type="ECO:0000256" key="4">
    <source>
        <dbReference type="PROSITE-ProRule" id="PRU00335"/>
    </source>
</evidence>
<dbReference type="InterPro" id="IPR025996">
    <property type="entry name" value="MT1864/Rv1816-like_C"/>
</dbReference>
<dbReference type="InterPro" id="IPR001647">
    <property type="entry name" value="HTH_TetR"/>
</dbReference>
<dbReference type="SUPFAM" id="SSF48498">
    <property type="entry name" value="Tetracyclin repressor-like, C-terminal domain"/>
    <property type="match status" value="1"/>
</dbReference>
<dbReference type="SUPFAM" id="SSF46689">
    <property type="entry name" value="Homeodomain-like"/>
    <property type="match status" value="1"/>
</dbReference>
<evidence type="ECO:0000256" key="1">
    <source>
        <dbReference type="ARBA" id="ARBA00023015"/>
    </source>
</evidence>
<dbReference type="EMBL" id="JBHUFV010000007">
    <property type="protein sequence ID" value="MFD1931098.1"/>
    <property type="molecule type" value="Genomic_DNA"/>
</dbReference>
<proteinExistence type="predicted"/>
<keyword evidence="3" id="KW-0804">Transcription</keyword>
<dbReference type="PANTHER" id="PTHR30055">
    <property type="entry name" value="HTH-TYPE TRANSCRIPTIONAL REGULATOR RUTR"/>
    <property type="match status" value="1"/>
</dbReference>
<sequence>MAVSARRGTPLTVEEIRSTALRLIEAGGVESLSMRKLAAELDVNPMSLYHHVANKTELIREVCLGNVAPFLGLPPDDGRPWQDQLRALAHAYRRLARTQPALWTYVHNHPEVIEPKEGGLWDVLFRIMPAAGVPEDKRWRTADVLHGFVSGLLLAETLGHISADQADETYETAIEMIIRGLPEHRMADPAPEGP</sequence>
<dbReference type="InterPro" id="IPR050109">
    <property type="entry name" value="HTH-type_TetR-like_transc_reg"/>
</dbReference>
<feature type="DNA-binding region" description="H-T-H motif" evidence="4">
    <location>
        <begin position="33"/>
        <end position="52"/>
    </location>
</feature>
<evidence type="ECO:0000313" key="7">
    <source>
        <dbReference type="Proteomes" id="UP001597368"/>
    </source>
</evidence>
<keyword evidence="7" id="KW-1185">Reference proteome</keyword>
<dbReference type="PROSITE" id="PS50977">
    <property type="entry name" value="HTH_TETR_2"/>
    <property type="match status" value="1"/>
</dbReference>
<evidence type="ECO:0000313" key="6">
    <source>
        <dbReference type="EMBL" id="MFD1931098.1"/>
    </source>
</evidence>
<gene>
    <name evidence="6" type="ORF">ACFSKW_06355</name>
</gene>
<keyword evidence="1" id="KW-0805">Transcription regulation</keyword>
<dbReference type="Pfam" id="PF13305">
    <property type="entry name" value="TetR_C_33"/>
    <property type="match status" value="1"/>
</dbReference>
<evidence type="ECO:0000256" key="2">
    <source>
        <dbReference type="ARBA" id="ARBA00023125"/>
    </source>
</evidence>
<dbReference type="Gene3D" id="1.10.357.10">
    <property type="entry name" value="Tetracycline Repressor, domain 2"/>
    <property type="match status" value="1"/>
</dbReference>
<organism evidence="6 7">
    <name type="scientific">Nonomuraea mangrovi</name>
    <dbReference type="NCBI Taxonomy" id="2316207"/>
    <lineage>
        <taxon>Bacteria</taxon>
        <taxon>Bacillati</taxon>
        <taxon>Actinomycetota</taxon>
        <taxon>Actinomycetes</taxon>
        <taxon>Streptosporangiales</taxon>
        <taxon>Streptosporangiaceae</taxon>
        <taxon>Nonomuraea</taxon>
    </lineage>
</organism>
<dbReference type="Pfam" id="PF00440">
    <property type="entry name" value="TetR_N"/>
    <property type="match status" value="1"/>
</dbReference>
<comment type="caution">
    <text evidence="6">The sequence shown here is derived from an EMBL/GenBank/DDBJ whole genome shotgun (WGS) entry which is preliminary data.</text>
</comment>
<dbReference type="RefSeq" id="WP_379570131.1">
    <property type="nucleotide sequence ID" value="NZ_JBHUFV010000007.1"/>
</dbReference>
<keyword evidence="2 4" id="KW-0238">DNA-binding</keyword>
<dbReference type="Proteomes" id="UP001597368">
    <property type="component" value="Unassembled WGS sequence"/>
</dbReference>
<dbReference type="InterPro" id="IPR009057">
    <property type="entry name" value="Homeodomain-like_sf"/>
</dbReference>
<feature type="domain" description="HTH tetR-type" evidence="5">
    <location>
        <begin position="10"/>
        <end position="70"/>
    </location>
</feature>
<evidence type="ECO:0000256" key="3">
    <source>
        <dbReference type="ARBA" id="ARBA00023163"/>
    </source>
</evidence>
<accession>A0ABW4SNF2</accession>